<dbReference type="SUPFAM" id="SSF48695">
    <property type="entry name" value="Multiheme cytochromes"/>
    <property type="match status" value="1"/>
</dbReference>
<accession>A0A8H7D263</accession>
<sequence length="942" mass="106960">MLSPSALLKNTLRNINRWANVDADAAEPQIPLVENYDKLNSAWVLQVDLTTGGPCGFPIIDPADMPTYIVVKSYDNQGTPPMVNPALQALMDTLPVGLPDEGPDTNPVLPPRPTIPSAQRTPQHLNFRGNGKSTCLICATVLQPKRRKKCPWPEMSDRLICEKCETHYKKSPELADVPTDEARFDILVFYNRDRNCKSCMQHPQGYTLSPEGWICKSCRQSFLWVKEVKAAPANERSLKRRKLYYGRAIFLQRYAHLEEQFLKNGDGRTRCAICHQAFGPPKSSTQSKLSKAWLGMMICLPCYNVEKATHPQFRDNDSSYSFTGTEVSRFVFQFIVFLQLRRWADNRCTRCKKPFAVGEWSSMAANFQWLCFGCYKRWDWERRMIKAVFPHSRAHWAVEYLRFLSYQTPVACQRNFDFGSGGKKGVEIGDEKWEPGDYLLYLQWRIEYDLTLPDLLARRAYTQEVKSIPLGTPCWYCELGLGPDNRGLPAVGSIATGPMCHGCRGEDAIRTANMLDMNKHIRALDLLNRSFPFPPDATHGRALDEAREEALLFQAFRLKFAGHTLECPITRLPIYTNIGARLHSVIIVDHSGKYVRVLCSNAANRMLIIFDLTLAELDIGPRALADRIYEYNVKNHFALLPTDVRDANVEVLDRLRQDFGGNVWEWTPEQNAQMMQRLKETLAFRNWAKTGRKVAESEPTGRKVDGRDVAPDHSHQSGRLNKYILASDNLHMGVFMCLACHFALHEYVGNVLEEFLEYLHKHLYRLLHATADILIHGQPKLREVVTAARGDPELQELFAREGRGEHVDLNDLLHAFETGCLVEAGNALATAMKAKKAPTERLRKVLNPHPVQNPRKGSYPSLFEVDRDELIYPIPDFEPKRRLTGKGVVEKWGEDPAEATEVALTDELVAAFREGEEEADRTIRKEDSPEGGSGVQVEDNSV</sequence>
<evidence type="ECO:0000256" key="1">
    <source>
        <dbReference type="SAM" id="MobiDB-lite"/>
    </source>
</evidence>
<dbReference type="Proteomes" id="UP000623467">
    <property type="component" value="Unassembled WGS sequence"/>
</dbReference>
<name>A0A8H7D263_9AGAR</name>
<gene>
    <name evidence="2" type="ORF">MSAN_01274300</name>
</gene>
<feature type="compositionally biased region" description="Basic and acidic residues" evidence="1">
    <location>
        <begin position="693"/>
        <end position="715"/>
    </location>
</feature>
<comment type="caution">
    <text evidence="2">The sequence shown here is derived from an EMBL/GenBank/DDBJ whole genome shotgun (WGS) entry which is preliminary data.</text>
</comment>
<reference evidence="2" key="1">
    <citation type="submission" date="2020-05" db="EMBL/GenBank/DDBJ databases">
        <title>Mycena genomes resolve the evolution of fungal bioluminescence.</title>
        <authorList>
            <person name="Tsai I.J."/>
        </authorList>
    </citation>
    <scope>NUCLEOTIDE SEQUENCE</scope>
    <source>
        <strain evidence="2">160909Yilan</strain>
    </source>
</reference>
<feature type="region of interest" description="Disordered" evidence="1">
    <location>
        <begin position="692"/>
        <end position="715"/>
    </location>
</feature>
<dbReference type="OrthoDB" id="10642395at2759"/>
<dbReference type="EMBL" id="JACAZH010000009">
    <property type="protein sequence ID" value="KAF7359319.1"/>
    <property type="molecule type" value="Genomic_DNA"/>
</dbReference>
<keyword evidence="3" id="KW-1185">Reference proteome</keyword>
<dbReference type="InterPro" id="IPR036280">
    <property type="entry name" value="Multihaem_cyt_sf"/>
</dbReference>
<dbReference type="AlphaFoldDB" id="A0A8H7D263"/>
<proteinExistence type="predicted"/>
<evidence type="ECO:0000313" key="2">
    <source>
        <dbReference type="EMBL" id="KAF7359319.1"/>
    </source>
</evidence>
<evidence type="ECO:0000313" key="3">
    <source>
        <dbReference type="Proteomes" id="UP000623467"/>
    </source>
</evidence>
<organism evidence="2 3">
    <name type="scientific">Mycena sanguinolenta</name>
    <dbReference type="NCBI Taxonomy" id="230812"/>
    <lineage>
        <taxon>Eukaryota</taxon>
        <taxon>Fungi</taxon>
        <taxon>Dikarya</taxon>
        <taxon>Basidiomycota</taxon>
        <taxon>Agaricomycotina</taxon>
        <taxon>Agaricomycetes</taxon>
        <taxon>Agaricomycetidae</taxon>
        <taxon>Agaricales</taxon>
        <taxon>Marasmiineae</taxon>
        <taxon>Mycenaceae</taxon>
        <taxon>Mycena</taxon>
    </lineage>
</organism>
<feature type="region of interest" description="Disordered" evidence="1">
    <location>
        <begin position="913"/>
        <end position="942"/>
    </location>
</feature>
<protein>
    <submittedName>
        <fullName evidence="2">Uncharacterized protein</fullName>
    </submittedName>
</protein>